<dbReference type="GO" id="GO:0046872">
    <property type="term" value="F:metal ion binding"/>
    <property type="evidence" value="ECO:0007669"/>
    <property type="project" value="UniProtKB-KW"/>
</dbReference>
<comment type="caution">
    <text evidence="5">The sequence shown here is derived from an EMBL/GenBank/DDBJ whole genome shotgun (WGS) entry which is preliminary data.</text>
</comment>
<evidence type="ECO:0000313" key="6">
    <source>
        <dbReference type="Proteomes" id="UP000823989"/>
    </source>
</evidence>
<dbReference type="Pfam" id="PF01546">
    <property type="entry name" value="Peptidase_M20"/>
    <property type="match status" value="1"/>
</dbReference>
<gene>
    <name evidence="5" type="ORF">H9891_09350</name>
</gene>
<comment type="cofactor">
    <cofactor evidence="3">
        <name>Mn(2+)</name>
        <dbReference type="ChEBI" id="CHEBI:29035"/>
    </cofactor>
    <text evidence="3">The Mn(2+) ion enhances activity.</text>
</comment>
<accession>A0A9D1QHK0</accession>
<dbReference type="InterPro" id="IPR036264">
    <property type="entry name" value="Bact_exopeptidase_dim_dom"/>
</dbReference>
<evidence type="ECO:0000256" key="2">
    <source>
        <dbReference type="ARBA" id="ARBA00022801"/>
    </source>
</evidence>
<dbReference type="InterPro" id="IPR011650">
    <property type="entry name" value="Peptidase_M20_dimer"/>
</dbReference>
<dbReference type="InterPro" id="IPR017439">
    <property type="entry name" value="Amidohydrolase"/>
</dbReference>
<dbReference type="Pfam" id="PF07687">
    <property type="entry name" value="M20_dimer"/>
    <property type="match status" value="1"/>
</dbReference>
<feature type="binding site" evidence="3">
    <location>
        <position position="165"/>
    </location>
    <ligand>
        <name>Mn(2+)</name>
        <dbReference type="ChEBI" id="CHEBI:29035"/>
        <label>2</label>
    </ligand>
</feature>
<dbReference type="SUPFAM" id="SSF53187">
    <property type="entry name" value="Zn-dependent exopeptidases"/>
    <property type="match status" value="1"/>
</dbReference>
<feature type="binding site" evidence="3">
    <location>
        <position position="364"/>
    </location>
    <ligand>
        <name>Mn(2+)</name>
        <dbReference type="ChEBI" id="CHEBI:29035"/>
        <label>2</label>
    </ligand>
</feature>
<dbReference type="NCBIfam" id="TIGR01891">
    <property type="entry name" value="amidohydrolases"/>
    <property type="match status" value="1"/>
</dbReference>
<evidence type="ECO:0000313" key="5">
    <source>
        <dbReference type="EMBL" id="HIW13342.1"/>
    </source>
</evidence>
<name>A0A9D1QHK0_9STAP</name>
<keyword evidence="3" id="KW-0464">Manganese</keyword>
<dbReference type="GO" id="GO:0050118">
    <property type="term" value="F:N-acetyldiaminopimelate deacetylase activity"/>
    <property type="evidence" value="ECO:0007669"/>
    <property type="project" value="UniProtKB-ARBA"/>
</dbReference>
<feature type="domain" description="Peptidase M20 dimerisation" evidence="4">
    <location>
        <begin position="189"/>
        <end position="280"/>
    </location>
</feature>
<organism evidence="5 6">
    <name type="scientific">Candidatus Salinicoccus stercoripullorum</name>
    <dbReference type="NCBI Taxonomy" id="2838756"/>
    <lineage>
        <taxon>Bacteria</taxon>
        <taxon>Bacillati</taxon>
        <taxon>Bacillota</taxon>
        <taxon>Bacilli</taxon>
        <taxon>Bacillales</taxon>
        <taxon>Staphylococcaceae</taxon>
        <taxon>Salinicoccus</taxon>
    </lineage>
</organism>
<feature type="binding site" evidence="3">
    <location>
        <position position="104"/>
    </location>
    <ligand>
        <name>Mn(2+)</name>
        <dbReference type="ChEBI" id="CHEBI:29035"/>
        <label>2</label>
    </ligand>
</feature>
<dbReference type="InterPro" id="IPR002933">
    <property type="entry name" value="Peptidase_M20"/>
</dbReference>
<dbReference type="AlphaFoldDB" id="A0A9D1QHK0"/>
<dbReference type="PANTHER" id="PTHR11014">
    <property type="entry name" value="PEPTIDASE M20 FAMILY MEMBER"/>
    <property type="match status" value="1"/>
</dbReference>
<keyword evidence="2" id="KW-0378">Hydrolase</keyword>
<feature type="binding site" evidence="3">
    <location>
        <position position="140"/>
    </location>
    <ligand>
        <name>Mn(2+)</name>
        <dbReference type="ChEBI" id="CHEBI:29035"/>
        <label>2</label>
    </ligand>
</feature>
<dbReference type="Proteomes" id="UP000823989">
    <property type="component" value="Unassembled WGS sequence"/>
</dbReference>
<sequence length="396" mass="43646">METNVIEKLTQENYNELVRLRRHFHMYPELSFQEVQTPAYIAEYLRELGLDVQEGIGGRGVVGRLIVDEALPTVALRADFDALPIQDAKDVPYKSTVPGVMHACGHDAHTAVVLTAARILAQHKESLSGNIVFIFQHAEEVDPGGAIQMIADGCLNGVDAIFGQHVTSSLDVGTIGYKYGIATGMPDDFTVKIHGRGAHASKPHVAIDPVAAAISFCNQLQYAVTRKSKPMEPVVLSITMLDGGHQHNVIPDVVTVGGTIRTFTKEAQEVMITELKKCLEGLVTTTGISYNLDYMKGYPPVVNDEKKTDIVLESAKEISTVREISELEPDLGGEDFSYYLERVPGTFYYTGTRNPNFKADYPHHHSNFDIDEKGLVNAVSVMLNSVFKFFEKETNC</sequence>
<reference evidence="5" key="1">
    <citation type="journal article" date="2021" name="PeerJ">
        <title>Extensive microbial diversity within the chicken gut microbiome revealed by metagenomics and culture.</title>
        <authorList>
            <person name="Gilroy R."/>
            <person name="Ravi A."/>
            <person name="Getino M."/>
            <person name="Pursley I."/>
            <person name="Horton D.L."/>
            <person name="Alikhan N.F."/>
            <person name="Baker D."/>
            <person name="Gharbi K."/>
            <person name="Hall N."/>
            <person name="Watson M."/>
            <person name="Adriaenssens E.M."/>
            <person name="Foster-Nyarko E."/>
            <person name="Jarju S."/>
            <person name="Secka A."/>
            <person name="Antonio M."/>
            <person name="Oren A."/>
            <person name="Chaudhuri R.R."/>
            <person name="La Ragione R."/>
            <person name="Hildebrand F."/>
            <person name="Pallen M.J."/>
        </authorList>
    </citation>
    <scope>NUCLEOTIDE SEQUENCE</scope>
    <source>
        <strain evidence="5">ChiHjej13B12-752</strain>
    </source>
</reference>
<dbReference type="EMBL" id="DXHR01000031">
    <property type="protein sequence ID" value="HIW13342.1"/>
    <property type="molecule type" value="Genomic_DNA"/>
</dbReference>
<dbReference type="PANTHER" id="PTHR11014:SF63">
    <property type="entry name" value="METALLOPEPTIDASE, PUTATIVE (AFU_ORTHOLOGUE AFUA_6G09600)-RELATED"/>
    <property type="match status" value="1"/>
</dbReference>
<keyword evidence="3" id="KW-0479">Metal-binding</keyword>
<evidence type="ECO:0000259" key="4">
    <source>
        <dbReference type="Pfam" id="PF07687"/>
    </source>
</evidence>
<evidence type="ECO:0000256" key="1">
    <source>
        <dbReference type="ARBA" id="ARBA00006153"/>
    </source>
</evidence>
<dbReference type="SUPFAM" id="SSF55031">
    <property type="entry name" value="Bacterial exopeptidase dimerisation domain"/>
    <property type="match status" value="1"/>
</dbReference>
<dbReference type="Gene3D" id="3.30.70.360">
    <property type="match status" value="1"/>
</dbReference>
<dbReference type="PIRSF" id="PIRSF005962">
    <property type="entry name" value="Pept_M20D_amidohydro"/>
    <property type="match status" value="1"/>
</dbReference>
<dbReference type="GO" id="GO:0019877">
    <property type="term" value="P:diaminopimelate biosynthetic process"/>
    <property type="evidence" value="ECO:0007669"/>
    <property type="project" value="UniProtKB-ARBA"/>
</dbReference>
<protein>
    <submittedName>
        <fullName evidence="5">Amidohydrolase</fullName>
    </submittedName>
</protein>
<dbReference type="FunFam" id="3.30.70.360:FF:000001">
    <property type="entry name" value="N-acetyldiaminopimelate deacetylase"/>
    <property type="match status" value="1"/>
</dbReference>
<comment type="similarity">
    <text evidence="1">Belongs to the peptidase M20 family.</text>
</comment>
<proteinExistence type="inferred from homology"/>
<dbReference type="Gene3D" id="3.40.630.10">
    <property type="entry name" value="Zn peptidases"/>
    <property type="match status" value="1"/>
</dbReference>
<reference evidence="5" key="2">
    <citation type="submission" date="2021-04" db="EMBL/GenBank/DDBJ databases">
        <authorList>
            <person name="Gilroy R."/>
        </authorList>
    </citation>
    <scope>NUCLEOTIDE SEQUENCE</scope>
    <source>
        <strain evidence="5">ChiHjej13B12-752</strain>
    </source>
</reference>
<feature type="binding site" evidence="3">
    <location>
        <position position="106"/>
    </location>
    <ligand>
        <name>Mn(2+)</name>
        <dbReference type="ChEBI" id="CHEBI:29035"/>
        <label>2</label>
    </ligand>
</feature>
<evidence type="ECO:0000256" key="3">
    <source>
        <dbReference type="PIRSR" id="PIRSR005962-1"/>
    </source>
</evidence>